<organism evidence="3 4">
    <name type="scientific">Taenia crassiceps</name>
    <dbReference type="NCBI Taxonomy" id="6207"/>
    <lineage>
        <taxon>Eukaryota</taxon>
        <taxon>Metazoa</taxon>
        <taxon>Spiralia</taxon>
        <taxon>Lophotrochozoa</taxon>
        <taxon>Platyhelminthes</taxon>
        <taxon>Cestoda</taxon>
        <taxon>Eucestoda</taxon>
        <taxon>Cyclophyllidea</taxon>
        <taxon>Taeniidae</taxon>
        <taxon>Taenia</taxon>
    </lineage>
</organism>
<sequence>MGASSHTGSEMQALTDSGSPEAESSQRHRTTSDEVAFRSRPRSLKWPERKKTDLVSDVDYCSSPDSAVITGSESLGSSESIDAFDARKAEVFTIGPNAPPRRRNNRRYRRRCQMKQDPLGFPLLNESSDYCGKFSKIPEAEQKSGKACRPSVPVAVVRNTLECPMIFLPESYPPGQITVPLCIPYLPVYSTQWLSLPYLPPGDGRFPPLTPSGSVTIDLTGHDVSYFVEHLPPLTPKWPVQDKVPPPQPLMEINTNLFQPYLTSERDQAQNCVFVYPQAWLAHPPFVYIPAPLRLPRALDHCGSLKTCAVPFSEFPNYIGSAPPHRQWRQFGTPSRNGYRLTLMCYNVLSANYATHSQYPYCPSWAIDWEYRRRGILEELRQYKPNIICLQEIDTDQFETVFVPELAKNNYEGVFLPKSRSRTMEPALARKVDGCAIFWLSEKFAKVAEFHHEFMISCSSVADHPSPLLINRVMTRDNVAIGVVLEIKDSGVNSRRFCVTTGHIHWDPEHSDVKLIQTILWTAELWSRLERFSGDSGKPGLGASRMPVILCGDFNSLPDSGVVEYLSTGSVPVTHLEFLNFGFNYHFEDWKLLEKWAYEGNIVRHRFNFDRAYRSNANDGMRVTNLTYDFKGMIDYIFFSRNHFRLLGSLDQIPDTWFVEERVLGCPHIHVPSDHFSLLVELDLLGQPGRGLAISDPAEALVPAPARRVLVLLDLRPPPPLPAFRMHLRVQSQPPLPQTVRSQRDPLV</sequence>
<dbReference type="InterPro" id="IPR050410">
    <property type="entry name" value="CCR4/nocturin_mRNA_transcr"/>
</dbReference>
<feature type="compositionally biased region" description="Basic and acidic residues" evidence="1">
    <location>
        <begin position="24"/>
        <end position="37"/>
    </location>
</feature>
<proteinExistence type="predicted"/>
<feature type="region of interest" description="Disordered" evidence="1">
    <location>
        <begin position="1"/>
        <end position="49"/>
    </location>
</feature>
<dbReference type="PANTHER" id="PTHR12121:SF100">
    <property type="entry name" value="POLY(A)-SPECIFIC RIBONUCLEASE"/>
    <property type="match status" value="1"/>
</dbReference>
<accession>A0ABR4Q8Z5</accession>
<dbReference type="Proteomes" id="UP001651158">
    <property type="component" value="Unassembled WGS sequence"/>
</dbReference>
<dbReference type="SUPFAM" id="SSF56219">
    <property type="entry name" value="DNase I-like"/>
    <property type="match status" value="1"/>
</dbReference>
<gene>
    <name evidence="3" type="ORF">TcWFU_004615</name>
</gene>
<dbReference type="PANTHER" id="PTHR12121">
    <property type="entry name" value="CARBON CATABOLITE REPRESSOR PROTEIN 4"/>
    <property type="match status" value="1"/>
</dbReference>
<feature type="domain" description="Endonuclease/exonuclease/phosphatase" evidence="2">
    <location>
        <begin position="345"/>
        <end position="447"/>
    </location>
</feature>
<evidence type="ECO:0000256" key="1">
    <source>
        <dbReference type="SAM" id="MobiDB-lite"/>
    </source>
</evidence>
<dbReference type="InterPro" id="IPR005135">
    <property type="entry name" value="Endo/exonuclease/phosphatase"/>
</dbReference>
<evidence type="ECO:0000313" key="4">
    <source>
        <dbReference type="Proteomes" id="UP001651158"/>
    </source>
</evidence>
<dbReference type="Pfam" id="PF03372">
    <property type="entry name" value="Exo_endo_phos"/>
    <property type="match status" value="2"/>
</dbReference>
<feature type="compositionally biased region" description="Polar residues" evidence="1">
    <location>
        <begin position="1"/>
        <end position="18"/>
    </location>
</feature>
<protein>
    <submittedName>
        <fullName evidence="3">CCR4-NOT transcription complex subunit 6-like</fullName>
    </submittedName>
</protein>
<dbReference type="Gene3D" id="3.60.10.10">
    <property type="entry name" value="Endonuclease/exonuclease/phosphatase"/>
    <property type="match status" value="1"/>
</dbReference>
<evidence type="ECO:0000313" key="3">
    <source>
        <dbReference type="EMBL" id="KAL5106188.1"/>
    </source>
</evidence>
<evidence type="ECO:0000259" key="2">
    <source>
        <dbReference type="Pfam" id="PF03372"/>
    </source>
</evidence>
<comment type="caution">
    <text evidence="3">The sequence shown here is derived from an EMBL/GenBank/DDBJ whole genome shotgun (WGS) entry which is preliminary data.</text>
</comment>
<feature type="domain" description="Endonuclease/exonuclease/phosphatase" evidence="2">
    <location>
        <begin position="543"/>
        <end position="675"/>
    </location>
</feature>
<dbReference type="InterPro" id="IPR036691">
    <property type="entry name" value="Endo/exonu/phosph_ase_sf"/>
</dbReference>
<dbReference type="EMBL" id="JAKROA010000006">
    <property type="protein sequence ID" value="KAL5106188.1"/>
    <property type="molecule type" value="Genomic_DNA"/>
</dbReference>
<name>A0ABR4Q8Z5_9CEST</name>
<reference evidence="3 4" key="1">
    <citation type="journal article" date="2022" name="Front. Cell. Infect. Microbiol.">
        <title>The Genomes of Two Strains of Taenia crassiceps the Animal Model for the Study of Human Cysticercosis.</title>
        <authorList>
            <person name="Bobes R.J."/>
            <person name="Estrada K."/>
            <person name="Rios-Valencia D.G."/>
            <person name="Calderon-Gallegos A."/>
            <person name="de la Torre P."/>
            <person name="Carrero J.C."/>
            <person name="Sanchez-Flores A."/>
            <person name="Laclette J.P."/>
        </authorList>
    </citation>
    <scope>NUCLEOTIDE SEQUENCE [LARGE SCALE GENOMIC DNA]</scope>
    <source>
        <strain evidence="3">WFUcys</strain>
    </source>
</reference>
<keyword evidence="4" id="KW-1185">Reference proteome</keyword>